<reference evidence="1 2" key="1">
    <citation type="submission" date="2018-11" db="EMBL/GenBank/DDBJ databases">
        <title>Sequencing the genomes of 1000 actinobacteria strains.</title>
        <authorList>
            <person name="Klenk H.-P."/>
        </authorList>
    </citation>
    <scope>NUCLEOTIDE SEQUENCE [LARGE SCALE GENOMIC DNA]</scope>
    <source>
        <strain evidence="1 2">DSM 44254</strain>
    </source>
</reference>
<dbReference type="AlphaFoldDB" id="A0A3N1D4M8"/>
<comment type="caution">
    <text evidence="1">The sequence shown here is derived from an EMBL/GenBank/DDBJ whole genome shotgun (WGS) entry which is preliminary data.</text>
</comment>
<accession>A0A3N1D4M8</accession>
<organism evidence="1 2">
    <name type="scientific">Actinocorallia herbida</name>
    <dbReference type="NCBI Taxonomy" id="58109"/>
    <lineage>
        <taxon>Bacteria</taxon>
        <taxon>Bacillati</taxon>
        <taxon>Actinomycetota</taxon>
        <taxon>Actinomycetes</taxon>
        <taxon>Streptosporangiales</taxon>
        <taxon>Thermomonosporaceae</taxon>
        <taxon>Actinocorallia</taxon>
    </lineage>
</organism>
<dbReference type="RefSeq" id="WP_123667726.1">
    <property type="nucleotide sequence ID" value="NZ_RJKE01000001.1"/>
</dbReference>
<sequence length="68" mass="7176">MSSEVTSGSLPPVNTSQLEVLIGDLEARTARITESLIAVAEAFEQAPPEVRADAIRLAAETLLSADRP</sequence>
<keyword evidence="2" id="KW-1185">Reference proteome</keyword>
<gene>
    <name evidence="1" type="ORF">EDD29_6160</name>
</gene>
<name>A0A3N1D4M8_9ACTN</name>
<evidence type="ECO:0000313" key="1">
    <source>
        <dbReference type="EMBL" id="ROO88491.1"/>
    </source>
</evidence>
<evidence type="ECO:0000313" key="2">
    <source>
        <dbReference type="Proteomes" id="UP000272400"/>
    </source>
</evidence>
<dbReference type="EMBL" id="RJKE01000001">
    <property type="protein sequence ID" value="ROO88491.1"/>
    <property type="molecule type" value="Genomic_DNA"/>
</dbReference>
<dbReference type="Proteomes" id="UP000272400">
    <property type="component" value="Unassembled WGS sequence"/>
</dbReference>
<proteinExistence type="predicted"/>
<protein>
    <submittedName>
        <fullName evidence="1">Uncharacterized protein</fullName>
    </submittedName>
</protein>